<dbReference type="OrthoDB" id="5392779at2759"/>
<feature type="non-terminal residue" evidence="3">
    <location>
        <position position="1"/>
    </location>
</feature>
<proteinExistence type="predicted"/>
<dbReference type="GO" id="GO:0008270">
    <property type="term" value="F:zinc ion binding"/>
    <property type="evidence" value="ECO:0007669"/>
    <property type="project" value="InterPro"/>
</dbReference>
<dbReference type="SMART" id="SM00066">
    <property type="entry name" value="GAL4"/>
    <property type="match status" value="1"/>
</dbReference>
<comment type="caution">
    <text evidence="3">The sequence shown here is derived from an EMBL/GenBank/DDBJ whole genome shotgun (WGS) entry which is preliminary data.</text>
</comment>
<sequence>ILMHEVSPTKKRKVRKGTRNCWECKRRKVRCIYALPANKSCENCIQRQITCISQEYDDGQAERTDGGIEERLKRIENTLESLVVNATAATAFEGALQGQKPSSPNAVTPQFLDNSMADHYTGLARDLVAAWPPEHDLDQIYELPIGLSTHVHMKVCTTSSTQLNQEPESPRTMLRLPPRDSHPVMFARKLLLLSSLLQGAVSSPHTPTPTRNHLSAIMTHALDTAVRFVTTNDDLTASVEGIECIMIEAMIQNYAGNLHKACMAVRRATTVAQMVGLHRYSHSSSLRILDPNTRAGLDPQQLYFRIIEMDSYLSVTLGLPRSSIDTKALSPAALAACQPLDRMARLQCIIAGYILDRKGAAIDTQDIEDMLQNAAAVMPAQWWLVPAFQAHDNIAPDTLHDVAQAMYQLSHYHLVLRIHLPFLLRPAQEKDSNYHKLAAAMASREILTRYSAFRIWNPGHFYCRGLDYLAFIAVMVLSLAHINSQCLIGSSNTSGIRQVLRLNRPSDRGLMEHILTTFDRMPNDEILSRLAPILRHILDVELDAAAGVEYDAVATGSGDGASGLEGGFVDSKKRLQIHIPHFGTINLER</sequence>
<evidence type="ECO:0000313" key="3">
    <source>
        <dbReference type="EMBL" id="KAF2025154.1"/>
    </source>
</evidence>
<dbReference type="AlphaFoldDB" id="A0A9P4LII5"/>
<dbReference type="PANTHER" id="PTHR47840:SF4">
    <property type="entry name" value="ZN(II)2CYS6 TRANSCRIPTION FACTOR (EUROFUNG)"/>
    <property type="match status" value="1"/>
</dbReference>
<dbReference type="Pfam" id="PF00172">
    <property type="entry name" value="Zn_clus"/>
    <property type="match status" value="1"/>
</dbReference>
<dbReference type="CDD" id="cd12148">
    <property type="entry name" value="fungal_TF_MHR"/>
    <property type="match status" value="1"/>
</dbReference>
<dbReference type="EMBL" id="ML978273">
    <property type="protein sequence ID" value="KAF2025154.1"/>
    <property type="molecule type" value="Genomic_DNA"/>
</dbReference>
<feature type="non-terminal residue" evidence="3">
    <location>
        <position position="589"/>
    </location>
</feature>
<dbReference type="CDD" id="cd00067">
    <property type="entry name" value="GAL4"/>
    <property type="match status" value="1"/>
</dbReference>
<keyword evidence="1" id="KW-0539">Nucleus</keyword>
<evidence type="ECO:0000259" key="2">
    <source>
        <dbReference type="PROSITE" id="PS50048"/>
    </source>
</evidence>
<dbReference type="InterPro" id="IPR001138">
    <property type="entry name" value="Zn2Cys6_DnaBD"/>
</dbReference>
<dbReference type="SUPFAM" id="SSF57701">
    <property type="entry name" value="Zn2/Cys6 DNA-binding domain"/>
    <property type="match status" value="1"/>
</dbReference>
<dbReference type="Gene3D" id="4.10.240.10">
    <property type="entry name" value="Zn(2)-C6 fungal-type DNA-binding domain"/>
    <property type="match status" value="1"/>
</dbReference>
<keyword evidence="4" id="KW-1185">Reference proteome</keyword>
<feature type="domain" description="Zn(2)-C6 fungal-type" evidence="2">
    <location>
        <begin position="20"/>
        <end position="53"/>
    </location>
</feature>
<gene>
    <name evidence="3" type="ORF">EK21DRAFT_15803</name>
</gene>
<accession>A0A9P4LII5</accession>
<name>A0A9P4LII5_9PLEO</name>
<protein>
    <recommendedName>
        <fullName evidence="2">Zn(2)-C6 fungal-type domain-containing protein</fullName>
    </recommendedName>
</protein>
<dbReference type="GO" id="GO:0000981">
    <property type="term" value="F:DNA-binding transcription factor activity, RNA polymerase II-specific"/>
    <property type="evidence" value="ECO:0007669"/>
    <property type="project" value="InterPro"/>
</dbReference>
<organism evidence="3 4">
    <name type="scientific">Setomelanomma holmii</name>
    <dbReference type="NCBI Taxonomy" id="210430"/>
    <lineage>
        <taxon>Eukaryota</taxon>
        <taxon>Fungi</taxon>
        <taxon>Dikarya</taxon>
        <taxon>Ascomycota</taxon>
        <taxon>Pezizomycotina</taxon>
        <taxon>Dothideomycetes</taxon>
        <taxon>Pleosporomycetidae</taxon>
        <taxon>Pleosporales</taxon>
        <taxon>Pleosporineae</taxon>
        <taxon>Phaeosphaeriaceae</taxon>
        <taxon>Setomelanomma</taxon>
    </lineage>
</organism>
<dbReference type="Proteomes" id="UP000799777">
    <property type="component" value="Unassembled WGS sequence"/>
</dbReference>
<evidence type="ECO:0000256" key="1">
    <source>
        <dbReference type="ARBA" id="ARBA00023242"/>
    </source>
</evidence>
<dbReference type="InterPro" id="IPR036864">
    <property type="entry name" value="Zn2-C6_fun-type_DNA-bd_sf"/>
</dbReference>
<evidence type="ECO:0000313" key="4">
    <source>
        <dbReference type="Proteomes" id="UP000799777"/>
    </source>
</evidence>
<reference evidence="3" key="1">
    <citation type="journal article" date="2020" name="Stud. Mycol.">
        <title>101 Dothideomycetes genomes: a test case for predicting lifestyles and emergence of pathogens.</title>
        <authorList>
            <person name="Haridas S."/>
            <person name="Albert R."/>
            <person name="Binder M."/>
            <person name="Bloem J."/>
            <person name="Labutti K."/>
            <person name="Salamov A."/>
            <person name="Andreopoulos B."/>
            <person name="Baker S."/>
            <person name="Barry K."/>
            <person name="Bills G."/>
            <person name="Bluhm B."/>
            <person name="Cannon C."/>
            <person name="Castanera R."/>
            <person name="Culley D."/>
            <person name="Daum C."/>
            <person name="Ezra D."/>
            <person name="Gonzalez J."/>
            <person name="Henrissat B."/>
            <person name="Kuo A."/>
            <person name="Liang C."/>
            <person name="Lipzen A."/>
            <person name="Lutzoni F."/>
            <person name="Magnuson J."/>
            <person name="Mondo S."/>
            <person name="Nolan M."/>
            <person name="Ohm R."/>
            <person name="Pangilinan J."/>
            <person name="Park H.-J."/>
            <person name="Ramirez L."/>
            <person name="Alfaro M."/>
            <person name="Sun H."/>
            <person name="Tritt A."/>
            <person name="Yoshinaga Y."/>
            <person name="Zwiers L.-H."/>
            <person name="Turgeon B."/>
            <person name="Goodwin S."/>
            <person name="Spatafora J."/>
            <person name="Crous P."/>
            <person name="Grigoriev I."/>
        </authorList>
    </citation>
    <scope>NUCLEOTIDE SEQUENCE</scope>
    <source>
        <strain evidence="3">CBS 110217</strain>
    </source>
</reference>
<dbReference type="PANTHER" id="PTHR47840">
    <property type="entry name" value="ZN(II)2CYS6 TRANSCRIPTION FACTOR (EUROFUNG)-RELATED"/>
    <property type="match status" value="1"/>
</dbReference>
<dbReference type="PROSITE" id="PS50048">
    <property type="entry name" value="ZN2_CY6_FUNGAL_2"/>
    <property type="match status" value="1"/>
</dbReference>